<name>A0A8T0Y1A9_9STRA</name>
<dbReference type="PANTHER" id="PTHR31361:SF1">
    <property type="entry name" value="BETA-GLUCAN SYNTHESIS-ASSOCIATED PROTEIN KRE6-RELATED"/>
    <property type="match status" value="1"/>
</dbReference>
<dbReference type="GO" id="GO:0071555">
    <property type="term" value="P:cell wall organization"/>
    <property type="evidence" value="ECO:0007669"/>
    <property type="project" value="UniProtKB-KW"/>
</dbReference>
<evidence type="ECO:0000313" key="7">
    <source>
        <dbReference type="EMBL" id="KAG2871000.1"/>
    </source>
</evidence>
<evidence type="ECO:0000256" key="1">
    <source>
        <dbReference type="ARBA" id="ARBA00004370"/>
    </source>
</evidence>
<reference evidence="5" key="1">
    <citation type="submission" date="2018-10" db="EMBL/GenBank/DDBJ databases">
        <title>Effector identification in a new, highly contiguous assembly of the strawberry crown rot pathogen Phytophthora cactorum.</title>
        <authorList>
            <person name="Armitage A.D."/>
            <person name="Nellist C.F."/>
            <person name="Bates H."/>
            <person name="Vickerstaff R.J."/>
            <person name="Harrison R.J."/>
        </authorList>
    </citation>
    <scope>NUCLEOTIDE SEQUENCE</scope>
    <source>
        <strain evidence="5">15-7</strain>
        <strain evidence="6">4032</strain>
        <strain evidence="7">4040</strain>
        <strain evidence="8">P421</strain>
    </source>
</reference>
<keyword evidence="4" id="KW-0961">Cell wall biogenesis/degradation</keyword>
<dbReference type="Proteomes" id="UP000774804">
    <property type="component" value="Unassembled WGS sequence"/>
</dbReference>
<evidence type="ECO:0000256" key="3">
    <source>
        <dbReference type="ARBA" id="ARBA00023180"/>
    </source>
</evidence>
<protein>
    <submittedName>
        <fullName evidence="5">Uncharacterized protein</fullName>
    </submittedName>
</protein>
<comment type="caution">
    <text evidence="5">The sequence shown here is derived from an EMBL/GenBank/DDBJ whole genome shotgun (WGS) entry which is preliminary data.</text>
</comment>
<evidence type="ECO:0000313" key="9">
    <source>
        <dbReference type="Proteomes" id="UP000735874"/>
    </source>
</evidence>
<dbReference type="Proteomes" id="UP000736787">
    <property type="component" value="Unassembled WGS sequence"/>
</dbReference>
<comment type="subcellular location">
    <subcellularLocation>
        <location evidence="1">Membrane</location>
    </subcellularLocation>
</comment>
<organism evidence="5 9">
    <name type="scientific">Phytophthora cactorum</name>
    <dbReference type="NCBI Taxonomy" id="29920"/>
    <lineage>
        <taxon>Eukaryota</taxon>
        <taxon>Sar</taxon>
        <taxon>Stramenopiles</taxon>
        <taxon>Oomycota</taxon>
        <taxon>Peronosporomycetes</taxon>
        <taxon>Peronosporales</taxon>
        <taxon>Peronosporaceae</taxon>
        <taxon>Phytophthora</taxon>
    </lineage>
</organism>
<dbReference type="GO" id="GO:0006078">
    <property type="term" value="P:(1-&gt;6)-beta-D-glucan biosynthetic process"/>
    <property type="evidence" value="ECO:0007669"/>
    <property type="project" value="TreeGrafter"/>
</dbReference>
<dbReference type="Proteomes" id="UP000760860">
    <property type="component" value="Unassembled WGS sequence"/>
</dbReference>
<dbReference type="GO" id="GO:0005789">
    <property type="term" value="C:endoplasmic reticulum membrane"/>
    <property type="evidence" value="ECO:0007669"/>
    <property type="project" value="TreeGrafter"/>
</dbReference>
<dbReference type="Proteomes" id="UP000735874">
    <property type="component" value="Unassembled WGS sequence"/>
</dbReference>
<dbReference type="InterPro" id="IPR005629">
    <property type="entry name" value="Skn1/Kre6/Sbg1"/>
</dbReference>
<evidence type="ECO:0000256" key="4">
    <source>
        <dbReference type="ARBA" id="ARBA00023316"/>
    </source>
</evidence>
<dbReference type="GO" id="GO:0005886">
    <property type="term" value="C:plasma membrane"/>
    <property type="evidence" value="ECO:0007669"/>
    <property type="project" value="TreeGrafter"/>
</dbReference>
<keyword evidence="3" id="KW-0325">Glycoprotein</keyword>
<dbReference type="EMBL" id="RCMG01004731">
    <property type="protein sequence ID" value="KAG2793474.1"/>
    <property type="molecule type" value="Genomic_DNA"/>
</dbReference>
<evidence type="ECO:0000313" key="5">
    <source>
        <dbReference type="EMBL" id="KAG2793474.1"/>
    </source>
</evidence>
<dbReference type="EMBL" id="RCMK01004661">
    <property type="protein sequence ID" value="KAG2871000.1"/>
    <property type="molecule type" value="Genomic_DNA"/>
</dbReference>
<dbReference type="PANTHER" id="PTHR31361">
    <property type="entry name" value="BETA-GLUCAN SYNTHESIS-ASSOCIATED PROTEIN KRE6-RELATED"/>
    <property type="match status" value="1"/>
</dbReference>
<dbReference type="AlphaFoldDB" id="A0A8T0Y1A9"/>
<evidence type="ECO:0000313" key="8">
    <source>
        <dbReference type="EMBL" id="KAG3190538.1"/>
    </source>
</evidence>
<evidence type="ECO:0000256" key="2">
    <source>
        <dbReference type="ARBA" id="ARBA00023136"/>
    </source>
</evidence>
<accession>A0A8T0Y1A9</accession>
<dbReference type="EMBL" id="RCMI01005464">
    <property type="protein sequence ID" value="KAG2861328.1"/>
    <property type="molecule type" value="Genomic_DNA"/>
</dbReference>
<dbReference type="GO" id="GO:0015926">
    <property type="term" value="F:glucosidase activity"/>
    <property type="evidence" value="ECO:0007669"/>
    <property type="project" value="TreeGrafter"/>
</dbReference>
<proteinExistence type="predicted"/>
<dbReference type="EMBL" id="RCMV01005048">
    <property type="protein sequence ID" value="KAG3190538.1"/>
    <property type="molecule type" value="Genomic_DNA"/>
</dbReference>
<keyword evidence="2" id="KW-0472">Membrane</keyword>
<sequence>MWPYSYDECDADVFDPSFQRISACEDNPGYGLNPNQGRGAPEIDVLEGGGLAISSSLQIAPGMPEDYRLFPINTSTGDFSYCLYSYNCLTPGANYIDVPTTYYQQERGHKSWYQGLRYAANNYCDQNAQDKQDYDTVAASVKKGITENTCAVDTCPASGDVNADLSEID</sequence>
<gene>
    <name evidence="5" type="ORF">PC113_g25529</name>
    <name evidence="6" type="ORF">PC115_g25684</name>
    <name evidence="7" type="ORF">PC117_g28363</name>
    <name evidence="8" type="ORF">PC129_g25122</name>
</gene>
<evidence type="ECO:0000313" key="6">
    <source>
        <dbReference type="EMBL" id="KAG2861328.1"/>
    </source>
</evidence>